<comment type="caution">
    <text evidence="2">The sequence shown here is derived from an EMBL/GenBank/DDBJ whole genome shotgun (WGS) entry which is preliminary data.</text>
</comment>
<evidence type="ECO:0000313" key="2">
    <source>
        <dbReference type="EMBL" id="KRY45702.1"/>
    </source>
</evidence>
<sequence>MNNSEPGIIRQEMTRYSTNKQKHTEGNFQNKRQSHTSSKKPSLFTRYHSTLPYSVLTRRFTNVDDSIPISVVYILPPDVKLVLPSLMRAGSSTTSLATSLVTSAVEVRSRAARDTPSLPGKISAPLWCSSISSAVARWRDIRFSSAATIWLITAAGSATGYSTPGARALGGAKSDLDLRPPGDPHTSGQSAAGTG</sequence>
<organism evidence="2 3">
    <name type="scientific">Trichinella britovi</name>
    <name type="common">Parasitic roundworm</name>
    <dbReference type="NCBI Taxonomy" id="45882"/>
    <lineage>
        <taxon>Eukaryota</taxon>
        <taxon>Metazoa</taxon>
        <taxon>Ecdysozoa</taxon>
        <taxon>Nematoda</taxon>
        <taxon>Enoplea</taxon>
        <taxon>Dorylaimia</taxon>
        <taxon>Trichinellida</taxon>
        <taxon>Trichinellidae</taxon>
        <taxon>Trichinella</taxon>
    </lineage>
</organism>
<proteinExistence type="predicted"/>
<keyword evidence="3" id="KW-1185">Reference proteome</keyword>
<evidence type="ECO:0000256" key="1">
    <source>
        <dbReference type="SAM" id="MobiDB-lite"/>
    </source>
</evidence>
<reference evidence="2 3" key="1">
    <citation type="submission" date="2015-01" db="EMBL/GenBank/DDBJ databases">
        <title>Evolution of Trichinella species and genotypes.</title>
        <authorList>
            <person name="Korhonen P.K."/>
            <person name="Edoardo P."/>
            <person name="Giuseppe L.R."/>
            <person name="Gasser R.B."/>
        </authorList>
    </citation>
    <scope>NUCLEOTIDE SEQUENCE [LARGE SCALE GENOMIC DNA]</scope>
    <source>
        <strain evidence="2">ISS120</strain>
    </source>
</reference>
<feature type="compositionally biased region" description="Polar residues" evidence="1">
    <location>
        <begin position="186"/>
        <end position="195"/>
    </location>
</feature>
<feature type="region of interest" description="Disordered" evidence="1">
    <location>
        <begin position="17"/>
        <end position="41"/>
    </location>
</feature>
<dbReference type="AlphaFoldDB" id="A0A0V1C8X0"/>
<protein>
    <submittedName>
        <fullName evidence="2">Uncharacterized protein</fullName>
    </submittedName>
</protein>
<gene>
    <name evidence="2" type="ORF">T03_9344</name>
</gene>
<accession>A0A0V1C8X0</accession>
<name>A0A0V1C8X0_TRIBR</name>
<dbReference type="Proteomes" id="UP000054653">
    <property type="component" value="Unassembled WGS sequence"/>
</dbReference>
<evidence type="ECO:0000313" key="3">
    <source>
        <dbReference type="Proteomes" id="UP000054653"/>
    </source>
</evidence>
<dbReference type="EMBL" id="JYDI01000336">
    <property type="protein sequence ID" value="KRY45702.1"/>
    <property type="molecule type" value="Genomic_DNA"/>
</dbReference>
<feature type="region of interest" description="Disordered" evidence="1">
    <location>
        <begin position="170"/>
        <end position="195"/>
    </location>
</feature>